<evidence type="ECO:0000313" key="2">
    <source>
        <dbReference type="EMBL" id="PKU39972.1"/>
    </source>
</evidence>
<dbReference type="OrthoDB" id="8300170at2759"/>
<organism evidence="2 3">
    <name type="scientific">Limosa lapponica baueri</name>
    <dbReference type="NCBI Taxonomy" id="1758121"/>
    <lineage>
        <taxon>Eukaryota</taxon>
        <taxon>Metazoa</taxon>
        <taxon>Chordata</taxon>
        <taxon>Craniata</taxon>
        <taxon>Vertebrata</taxon>
        <taxon>Euteleostomi</taxon>
        <taxon>Archelosauria</taxon>
        <taxon>Archosauria</taxon>
        <taxon>Dinosauria</taxon>
        <taxon>Saurischia</taxon>
        <taxon>Theropoda</taxon>
        <taxon>Coelurosauria</taxon>
        <taxon>Aves</taxon>
        <taxon>Neognathae</taxon>
        <taxon>Neoaves</taxon>
        <taxon>Charadriiformes</taxon>
        <taxon>Scolopacidae</taxon>
        <taxon>Limosa</taxon>
    </lineage>
</organism>
<proteinExistence type="predicted"/>
<gene>
    <name evidence="2" type="ORF">llap_9725</name>
</gene>
<dbReference type="AlphaFoldDB" id="A0A2I0U1S1"/>
<evidence type="ECO:0000256" key="1">
    <source>
        <dbReference type="SAM" id="MobiDB-lite"/>
    </source>
</evidence>
<name>A0A2I0U1S1_LIMLA</name>
<dbReference type="PANTHER" id="PTHR33332">
    <property type="entry name" value="REVERSE TRANSCRIPTASE DOMAIN-CONTAINING PROTEIN"/>
    <property type="match status" value="1"/>
</dbReference>
<reference evidence="3" key="2">
    <citation type="submission" date="2017-12" db="EMBL/GenBank/DDBJ databases">
        <title>Genome sequence of the Bar-tailed Godwit (Limosa lapponica baueri).</title>
        <authorList>
            <person name="Lima N.C.B."/>
            <person name="Parody-Merino A.M."/>
            <person name="Battley P.F."/>
            <person name="Fidler A.E."/>
            <person name="Prosdocimi F."/>
        </authorList>
    </citation>
    <scope>NUCLEOTIDE SEQUENCE [LARGE SCALE GENOMIC DNA]</scope>
</reference>
<keyword evidence="3" id="KW-1185">Reference proteome</keyword>
<feature type="compositionally biased region" description="Basic and acidic residues" evidence="1">
    <location>
        <begin position="199"/>
        <end position="212"/>
    </location>
</feature>
<protein>
    <recommendedName>
        <fullName evidence="4">Rna-directed dna polymerase from mobile element jockey-like</fullName>
    </recommendedName>
</protein>
<feature type="region of interest" description="Disordered" evidence="1">
    <location>
        <begin position="199"/>
        <end position="220"/>
    </location>
</feature>
<accession>A0A2I0U1S1</accession>
<sequence length="220" mass="24615">MELRLQALTLAVLLQKFHISKQVKFPGKMFSHLEFRASNKVDVCLSLYDCLDDGAECTLNKFAGDIKLGGVANTADGRAAIQRECNRLEKWDDRNLMKFNKEKRKVLHLGRKNPMHQYMLGAAQLESSLAEKDPGVLMDTKLNISQCVPLLLRRLMISWAALDKNFQQVEGRDPSPLLSPGEVTPGNLILGFPIQKRHGYTEESPTKAHKGDQGTGESLL</sequence>
<reference evidence="3" key="1">
    <citation type="submission" date="2017-11" db="EMBL/GenBank/DDBJ databases">
        <authorList>
            <person name="Lima N.C."/>
            <person name="Parody-Merino A.M."/>
            <person name="Battley P.F."/>
            <person name="Fidler A.E."/>
            <person name="Prosdocimi F."/>
        </authorList>
    </citation>
    <scope>NUCLEOTIDE SEQUENCE [LARGE SCALE GENOMIC DNA]</scope>
</reference>
<evidence type="ECO:0008006" key="4">
    <source>
        <dbReference type="Google" id="ProtNLM"/>
    </source>
</evidence>
<evidence type="ECO:0000313" key="3">
    <source>
        <dbReference type="Proteomes" id="UP000233556"/>
    </source>
</evidence>
<dbReference type="Proteomes" id="UP000233556">
    <property type="component" value="Unassembled WGS sequence"/>
</dbReference>
<dbReference type="EMBL" id="KZ506372">
    <property type="protein sequence ID" value="PKU39972.1"/>
    <property type="molecule type" value="Genomic_DNA"/>
</dbReference>